<dbReference type="Proteomes" id="UP000094329">
    <property type="component" value="Unassembled WGS sequence"/>
</dbReference>
<accession>A0ABX2ZZ11</accession>
<dbReference type="EMBL" id="MDTU01000002">
    <property type="protein sequence ID" value="ODN41445.1"/>
    <property type="molecule type" value="Genomic_DNA"/>
</dbReference>
<organism evidence="1 2">
    <name type="scientific">Piscirickettsia litoralis</name>
    <dbReference type="NCBI Taxonomy" id="1891921"/>
    <lineage>
        <taxon>Bacteria</taxon>
        <taxon>Pseudomonadati</taxon>
        <taxon>Pseudomonadota</taxon>
        <taxon>Gammaproteobacteria</taxon>
        <taxon>Thiotrichales</taxon>
        <taxon>Piscirickettsiaceae</taxon>
        <taxon>Piscirickettsia</taxon>
    </lineage>
</organism>
<sequence>MAESGDREKARRLLNQVADLGVDTLLDSLFGEHSTNANNLLKIVEECNVVAYNYLLKDPDLISALSAVVGKNKLNTGDCDGVVKQKELIKKIA</sequence>
<evidence type="ECO:0000313" key="1">
    <source>
        <dbReference type="EMBL" id="ODN41445.1"/>
    </source>
</evidence>
<evidence type="ECO:0000313" key="2">
    <source>
        <dbReference type="Proteomes" id="UP000094329"/>
    </source>
</evidence>
<dbReference type="RefSeq" id="WP_069313910.1">
    <property type="nucleotide sequence ID" value="NZ_MDTU01000002.1"/>
</dbReference>
<reference evidence="1 2" key="1">
    <citation type="submission" date="2016-08" db="EMBL/GenBank/DDBJ databases">
        <title>Draft genome sequence of Candidatus Piscirickettsia litoralis, from seawater.</title>
        <authorList>
            <person name="Wan X."/>
            <person name="Lee A.J."/>
            <person name="Hou S."/>
            <person name="Donachie S.P."/>
        </authorList>
    </citation>
    <scope>NUCLEOTIDE SEQUENCE [LARGE SCALE GENOMIC DNA]</scope>
    <source>
        <strain evidence="1 2">Y2</strain>
    </source>
</reference>
<comment type="caution">
    <text evidence="1">The sequence shown here is derived from an EMBL/GenBank/DDBJ whole genome shotgun (WGS) entry which is preliminary data.</text>
</comment>
<proteinExistence type="predicted"/>
<gene>
    <name evidence="1" type="ORF">BGC07_15080</name>
</gene>
<keyword evidence="2" id="KW-1185">Reference proteome</keyword>
<name>A0ABX2ZZ11_9GAMM</name>
<protein>
    <submittedName>
        <fullName evidence="1">Uncharacterized protein</fullName>
    </submittedName>
</protein>